<organism evidence="2 3">
    <name type="scientific">Streptomyces cynarae</name>
    <dbReference type="NCBI Taxonomy" id="2981134"/>
    <lineage>
        <taxon>Bacteria</taxon>
        <taxon>Bacillati</taxon>
        <taxon>Actinomycetota</taxon>
        <taxon>Actinomycetes</taxon>
        <taxon>Kitasatosporales</taxon>
        <taxon>Streptomycetaceae</taxon>
        <taxon>Streptomyces</taxon>
    </lineage>
</organism>
<sequence>MWVLAPELWEDLLEEHGLIVERVDILNAPPADGSPVSCGVFHARRHTRAASRPRTGTPRGAPSLRSTMRPLLFHPLGSNGASSVGG</sequence>
<evidence type="ECO:0000256" key="1">
    <source>
        <dbReference type="SAM" id="MobiDB-lite"/>
    </source>
</evidence>
<gene>
    <name evidence="2" type="ORF">N8I84_38070</name>
</gene>
<keyword evidence="3" id="KW-1185">Reference proteome</keyword>
<dbReference type="RefSeq" id="WP_263235076.1">
    <property type="nucleotide sequence ID" value="NZ_CP106793.1"/>
</dbReference>
<proteinExistence type="predicted"/>
<evidence type="ECO:0000313" key="3">
    <source>
        <dbReference type="Proteomes" id="UP001061298"/>
    </source>
</evidence>
<protein>
    <submittedName>
        <fullName evidence="2">Uncharacterized protein</fullName>
    </submittedName>
</protein>
<reference evidence="2" key="1">
    <citation type="submission" date="2022-10" db="EMBL/GenBank/DDBJ databases">
        <authorList>
            <person name="Mo P."/>
        </authorList>
    </citation>
    <scope>NUCLEOTIDE SEQUENCE</scope>
    <source>
        <strain evidence="2">HUAS 13-4</strain>
    </source>
</reference>
<evidence type="ECO:0000313" key="2">
    <source>
        <dbReference type="EMBL" id="UXY24854.1"/>
    </source>
</evidence>
<dbReference type="EMBL" id="CP106793">
    <property type="protein sequence ID" value="UXY24854.1"/>
    <property type="molecule type" value="Genomic_DNA"/>
</dbReference>
<feature type="region of interest" description="Disordered" evidence="1">
    <location>
        <begin position="45"/>
        <end position="86"/>
    </location>
</feature>
<name>A0ABY6EE48_9ACTN</name>
<accession>A0ABY6EE48</accession>
<dbReference type="Proteomes" id="UP001061298">
    <property type="component" value="Chromosome"/>
</dbReference>